<dbReference type="InterPro" id="IPR011006">
    <property type="entry name" value="CheY-like_superfamily"/>
</dbReference>
<dbReference type="PANTHER" id="PTHR32071">
    <property type="entry name" value="TRANSCRIPTIONAL REGULATORY PROTEIN"/>
    <property type="match status" value="1"/>
</dbReference>
<dbReference type="Gene3D" id="3.40.50.300">
    <property type="entry name" value="P-loop containing nucleotide triphosphate hydrolases"/>
    <property type="match status" value="1"/>
</dbReference>
<evidence type="ECO:0000256" key="4">
    <source>
        <dbReference type="ARBA" id="ARBA00023125"/>
    </source>
</evidence>
<evidence type="ECO:0000256" key="2">
    <source>
        <dbReference type="ARBA" id="ARBA00022840"/>
    </source>
</evidence>
<dbReference type="InterPro" id="IPR009057">
    <property type="entry name" value="Homeodomain-like_sf"/>
</dbReference>
<dbReference type="InterPro" id="IPR003593">
    <property type="entry name" value="AAA+_ATPase"/>
</dbReference>
<dbReference type="InterPro" id="IPR058031">
    <property type="entry name" value="AAA_lid_NorR"/>
</dbReference>
<protein>
    <submittedName>
        <fullName evidence="7">Sigma-54-dependent Fis family transcriptional regulator</fullName>
    </submittedName>
</protein>
<dbReference type="Pfam" id="PF00158">
    <property type="entry name" value="Sigma54_activat"/>
    <property type="match status" value="1"/>
</dbReference>
<keyword evidence="2" id="KW-0067">ATP-binding</keyword>
<dbReference type="PROSITE" id="PS00688">
    <property type="entry name" value="SIGMA54_INTERACT_3"/>
    <property type="match status" value="1"/>
</dbReference>
<dbReference type="Pfam" id="PF02954">
    <property type="entry name" value="HTH_8"/>
    <property type="match status" value="1"/>
</dbReference>
<keyword evidence="1" id="KW-0547">Nucleotide-binding</keyword>
<dbReference type="SUPFAM" id="SSF52540">
    <property type="entry name" value="P-loop containing nucleoside triphosphate hydrolases"/>
    <property type="match status" value="1"/>
</dbReference>
<dbReference type="Pfam" id="PF25601">
    <property type="entry name" value="AAA_lid_14"/>
    <property type="match status" value="1"/>
</dbReference>
<dbReference type="InterPro" id="IPR002197">
    <property type="entry name" value="HTH_Fis"/>
</dbReference>
<organism evidence="7 8">
    <name type="scientific">Litchfieldella qijiaojingensis</name>
    <dbReference type="NCBI Taxonomy" id="980347"/>
    <lineage>
        <taxon>Bacteria</taxon>
        <taxon>Pseudomonadati</taxon>
        <taxon>Pseudomonadota</taxon>
        <taxon>Gammaproteobacteria</taxon>
        <taxon>Oceanospirillales</taxon>
        <taxon>Halomonadaceae</taxon>
        <taxon>Litchfieldella</taxon>
    </lineage>
</organism>
<dbReference type="InterPro" id="IPR025944">
    <property type="entry name" value="Sigma_54_int_dom_CS"/>
</dbReference>
<dbReference type="SMART" id="SM00382">
    <property type="entry name" value="AAA"/>
    <property type="match status" value="1"/>
</dbReference>
<dbReference type="InterPro" id="IPR027417">
    <property type="entry name" value="P-loop_NTPase"/>
</dbReference>
<dbReference type="EMBL" id="BMXS01000003">
    <property type="protein sequence ID" value="GGX83680.1"/>
    <property type="molecule type" value="Genomic_DNA"/>
</dbReference>
<keyword evidence="4" id="KW-0238">DNA-binding</keyword>
<feature type="domain" description="Sigma-54 factor interaction" evidence="6">
    <location>
        <begin position="143"/>
        <end position="372"/>
    </location>
</feature>
<dbReference type="Proteomes" id="UP000653056">
    <property type="component" value="Unassembled WGS sequence"/>
</dbReference>
<dbReference type="Gene3D" id="1.10.8.60">
    <property type="match status" value="1"/>
</dbReference>
<evidence type="ECO:0000313" key="7">
    <source>
        <dbReference type="EMBL" id="GGX83680.1"/>
    </source>
</evidence>
<dbReference type="CDD" id="cd00009">
    <property type="entry name" value="AAA"/>
    <property type="match status" value="1"/>
</dbReference>
<dbReference type="InterPro" id="IPR025943">
    <property type="entry name" value="Sigma_54_int_dom_ATP-bd_2"/>
</dbReference>
<dbReference type="RefSeq" id="WP_189466572.1">
    <property type="nucleotide sequence ID" value="NZ_BMXS01000003.1"/>
</dbReference>
<dbReference type="PROSITE" id="PS50045">
    <property type="entry name" value="SIGMA54_INTERACT_4"/>
    <property type="match status" value="1"/>
</dbReference>
<dbReference type="SUPFAM" id="SSF52172">
    <property type="entry name" value="CheY-like"/>
    <property type="match status" value="1"/>
</dbReference>
<evidence type="ECO:0000256" key="1">
    <source>
        <dbReference type="ARBA" id="ARBA00022741"/>
    </source>
</evidence>
<keyword evidence="3" id="KW-0805">Transcription regulation</keyword>
<dbReference type="Pfam" id="PF20161">
    <property type="entry name" value="VpsR"/>
    <property type="match status" value="1"/>
</dbReference>
<accession>A0ABQ2YJ05</accession>
<dbReference type="InterPro" id="IPR002078">
    <property type="entry name" value="Sigma_54_int"/>
</dbReference>
<reference evidence="8" key="1">
    <citation type="journal article" date="2019" name="Int. J. Syst. Evol. Microbiol.">
        <title>The Global Catalogue of Microorganisms (GCM) 10K type strain sequencing project: providing services to taxonomists for standard genome sequencing and annotation.</title>
        <authorList>
            <consortium name="The Broad Institute Genomics Platform"/>
            <consortium name="The Broad Institute Genome Sequencing Center for Infectious Disease"/>
            <person name="Wu L."/>
            <person name="Ma J."/>
        </authorList>
    </citation>
    <scope>NUCLEOTIDE SEQUENCE [LARGE SCALE GENOMIC DNA]</scope>
    <source>
        <strain evidence="8">KCTC 22228</strain>
    </source>
</reference>
<evidence type="ECO:0000313" key="8">
    <source>
        <dbReference type="Proteomes" id="UP000653056"/>
    </source>
</evidence>
<sequence length="451" mass="50753">MDDTKRLLLVGESESGLSPFVRDIVGRGWDVRHASDFGHANEVLDETPCDVGLAYLDFHQFNGQTETERFLSSTPLEWIALIDQPTLDRGDICHMLRQLFYAYHTLPVDAEQIDCLLTHAMAMSQLSLSTSGGDTLPSHEYEMVGTTPVMQKLFNTIRRVAAVDAPVFISGESGTGKELAARAIHERSQRADGPFIAVNCGALPSNLIQSELFGHEKGAFTGASQRKTGRIEAAQGGTLFLDEIGDLPLDMQVNLLRFLEDHHIQRVGGLKEIPVDVRILAATHVDLDKAVQEGSFREDLYHRLNVLQVKIPALRERQEDIEVLARFFFDKFSDEKSLQVKGFSQESLALMRHYDWPGNIRELINRVRRAMVMCENRLIRPIDLGLERRKSTRHAMTLEQARDNAEHEAIKAALARNKYKIQNAAKDLGVSRVTLYRLMDKHSIGRQQGTT</sequence>
<evidence type="ECO:0000256" key="3">
    <source>
        <dbReference type="ARBA" id="ARBA00023015"/>
    </source>
</evidence>
<dbReference type="PROSITE" id="PS00676">
    <property type="entry name" value="SIGMA54_INTERACT_2"/>
    <property type="match status" value="1"/>
</dbReference>
<dbReference type="PANTHER" id="PTHR32071:SF120">
    <property type="entry name" value="TRANSCRIPTIONAL REGULATOR-RELATED"/>
    <property type="match status" value="1"/>
</dbReference>
<dbReference type="InterPro" id="IPR045343">
    <property type="entry name" value="VpsR"/>
</dbReference>
<evidence type="ECO:0000259" key="6">
    <source>
        <dbReference type="PROSITE" id="PS50045"/>
    </source>
</evidence>
<comment type="caution">
    <text evidence="7">The sequence shown here is derived from an EMBL/GenBank/DDBJ whole genome shotgun (WGS) entry which is preliminary data.</text>
</comment>
<keyword evidence="8" id="KW-1185">Reference proteome</keyword>
<dbReference type="Gene3D" id="1.10.10.60">
    <property type="entry name" value="Homeodomain-like"/>
    <property type="match status" value="1"/>
</dbReference>
<evidence type="ECO:0000256" key="5">
    <source>
        <dbReference type="ARBA" id="ARBA00023163"/>
    </source>
</evidence>
<keyword evidence="5" id="KW-0804">Transcription</keyword>
<gene>
    <name evidence="7" type="ORF">GCM10007160_08650</name>
</gene>
<proteinExistence type="predicted"/>
<name>A0ABQ2YJ05_9GAMM</name>
<dbReference type="SUPFAM" id="SSF46689">
    <property type="entry name" value="Homeodomain-like"/>
    <property type="match status" value="1"/>
</dbReference>